<feature type="active site" description="Charge relay system; for autoendoproteolytic cleavage activity" evidence="13">
    <location>
        <position position="211"/>
    </location>
</feature>
<dbReference type="InterPro" id="IPR033177">
    <property type="entry name" value="PSD-B"/>
</dbReference>
<comment type="similarity">
    <text evidence="13">Belongs to the phosphatidylserine decarboxylase family. PSD-B subfamily. Eukaryotic type I sub-subfamily.</text>
</comment>
<keyword evidence="11 13" id="KW-0670">Pyruvate</keyword>
<keyword evidence="13" id="KW-0999">Mitochondrion inner membrane</keyword>
<feature type="transmembrane region" description="Helical" evidence="14">
    <location>
        <begin position="87"/>
        <end position="107"/>
    </location>
</feature>
<evidence type="ECO:0000313" key="16">
    <source>
        <dbReference type="Proteomes" id="UP000225706"/>
    </source>
</evidence>
<evidence type="ECO:0000256" key="4">
    <source>
        <dbReference type="ARBA" id="ARBA00022793"/>
    </source>
</evidence>
<evidence type="ECO:0000256" key="14">
    <source>
        <dbReference type="SAM" id="Phobius"/>
    </source>
</evidence>
<dbReference type="Pfam" id="PF02666">
    <property type="entry name" value="PS_Dcarbxylase"/>
    <property type="match status" value="1"/>
</dbReference>
<evidence type="ECO:0000256" key="2">
    <source>
        <dbReference type="ARBA" id="ARBA00022516"/>
    </source>
</evidence>
<evidence type="ECO:0000256" key="3">
    <source>
        <dbReference type="ARBA" id="ARBA00022692"/>
    </source>
</evidence>
<keyword evidence="5 13" id="KW-1133">Transmembrane helix</keyword>
<evidence type="ECO:0000256" key="10">
    <source>
        <dbReference type="ARBA" id="ARBA00023264"/>
    </source>
</evidence>
<evidence type="ECO:0000256" key="11">
    <source>
        <dbReference type="ARBA" id="ARBA00023317"/>
    </source>
</evidence>
<dbReference type="InterPro" id="IPR003817">
    <property type="entry name" value="PS_Dcarbxylase"/>
</dbReference>
<comment type="subcellular location">
    <molecule>Phosphatidylserine decarboxylase alpha chain</molecule>
    <subcellularLocation>
        <location evidence="13">Mitochondrion inner membrane</location>
        <topology evidence="13">Peripheral membrane protein</topology>
        <orientation evidence="13">Intermembrane side</orientation>
    </subcellularLocation>
    <text evidence="13">Anchored to the mitochondrial inner membrane through its interaction with the integral membrane beta chain.</text>
</comment>
<evidence type="ECO:0000256" key="12">
    <source>
        <dbReference type="ARBA" id="ARBA00045136"/>
    </source>
</evidence>
<feature type="topological domain" description="Mitochondrial matrix" evidence="13">
    <location>
        <begin position="1"/>
        <end position="87"/>
    </location>
</feature>
<dbReference type="PANTHER" id="PTHR10067">
    <property type="entry name" value="PHOSPHATIDYLSERINE DECARBOXYLASE"/>
    <property type="match status" value="1"/>
</dbReference>
<keyword evidence="4 13" id="KW-0210">Decarboxylase</keyword>
<comment type="PTM">
    <text evidence="13">Is synthesized initially as an inactive proenzyme. Formation of the active enzyme involves a self-maturation process in which the active site pyruvoyl group is generated from an internal serine residue via an autocatalytic post-translational modification. Two non-identical subunits are generated from the proenzyme in this reaction, and the pyruvate is formed at the N-terminus of the alpha chain, which is derived from the carboxyl end of the proenzyme. The autoendoproteolytic cleavage occurs by a canonical serine protease mechanism, in which the side chain hydroxyl group of the serine supplies its oxygen atom to form the C-terminus of the beta chain, while the remainder of the serine residue undergoes an oxidative deamination to produce ammonia and the pyruvoyl prosthetic group on the alpha chain. During this reaction, the Ser that is part of the protease active site of the proenzyme becomes the pyruvoyl prosthetic group, which constitutes an essential element of the active site of the mature decarboxylase.</text>
</comment>
<keyword evidence="7 13" id="KW-0472">Membrane</keyword>
<accession>A0A2B4SHB8</accession>
<comment type="pathway">
    <text evidence="13">Phospholipid metabolism; phosphatidylethanolamine biosynthesis; phosphatidylethanolamine from CDP-diacylglycerol: step 2/2.</text>
</comment>
<keyword evidence="2 13" id="KW-0444">Lipid biosynthesis</keyword>
<feature type="active site" description="Charge relay system; for autoendoproteolytic cleavage activity" evidence="13">
    <location>
        <position position="276"/>
    </location>
</feature>
<comment type="cofactor">
    <cofactor evidence="13">
        <name>pyruvate</name>
        <dbReference type="ChEBI" id="CHEBI:15361"/>
    </cofactor>
    <text evidence="13">Binds 1 pyruvoyl group covalently per subunit.</text>
</comment>
<feature type="topological domain" description="Mitochondrial intermembrane" evidence="13">
    <location>
        <begin position="107"/>
        <end position="423"/>
    </location>
</feature>
<evidence type="ECO:0000256" key="13">
    <source>
        <dbReference type="HAMAP-Rule" id="MF_03208"/>
    </source>
</evidence>
<feature type="chain" id="PRO_5023297591" description="Phosphatidylserine decarboxylase alpha chain" evidence="13">
    <location>
        <begin position="387"/>
        <end position="423"/>
    </location>
</feature>
<feature type="transmembrane region" description="Helical" evidence="14">
    <location>
        <begin position="25"/>
        <end position="52"/>
    </location>
</feature>
<sequence length="423" mass="47831">MRVHADDDLSFTGYRQLNDLRHDSAWITSCVLYAHSAICLVVVVAFASYGVVWPVKENSDTLLHKTTRKGARRLGTAVRNYMRTLRWFSIPASVGFAYVCYQQFWYIKEREKRKLHAGESLEPSQWQVALFKKLPTRACSRALGAVCDIDLPLWLRKPIIGSYSWYFACNVAEAVEEEIMNYPSLGAFFRRQLKPYARRICDASCIVSPADGTVLHFGEVQNDMVEQVKGITYSLKTFLGPNEPSASTFKELESDDNKKLYHCVIYLGPGDYHSFHSPSEWNVKQRRHFPGDLFSVHPGIARMVAGLFNHNERVVLTGTWKHGFFSFTAVGAYNVGSINLKFDKDLKTNCPGRYSEGSFDECDYVNGEPKGVSLVRGERMGAFNLGSTIVLIFEAPTDFKFDVKPGQKLKYGEPVGSSREDTD</sequence>
<protein>
    <recommendedName>
        <fullName evidence="13">Phosphatidylserine decarboxylase proenzyme, mitochondrial</fullName>
        <ecNumber evidence="13">4.1.1.65</ecNumber>
    </recommendedName>
    <component>
        <recommendedName>
            <fullName evidence="13">Phosphatidylserine decarboxylase beta chain</fullName>
        </recommendedName>
    </component>
    <component>
        <recommendedName>
            <fullName evidence="13">Phosphatidylserine decarboxylase alpha chain</fullName>
        </recommendedName>
    </component>
</protein>
<dbReference type="GO" id="GO:0004609">
    <property type="term" value="F:phosphatidylserine decarboxylase activity"/>
    <property type="evidence" value="ECO:0007669"/>
    <property type="project" value="UniProtKB-UniRule"/>
</dbReference>
<dbReference type="UniPathway" id="UPA00558">
    <property type="reaction ID" value="UER00616"/>
</dbReference>
<dbReference type="AlphaFoldDB" id="A0A2B4SHB8"/>
<gene>
    <name evidence="15" type="primary">Pisd</name>
    <name evidence="15" type="ORF">AWC38_SpisGene6802</name>
</gene>
<dbReference type="Proteomes" id="UP000225706">
    <property type="component" value="Unassembled WGS sequence"/>
</dbReference>
<comment type="subunit">
    <text evidence="13">Heterodimer of a large membrane-associated beta subunit and a small pyruvoyl-containing alpha subunit.</text>
</comment>
<feature type="active site" description="Charge relay system; for autoendoproteolytic cleavage activity" evidence="13">
    <location>
        <position position="387"/>
    </location>
</feature>
<keyword evidence="6 13" id="KW-0443">Lipid metabolism</keyword>
<evidence type="ECO:0000256" key="5">
    <source>
        <dbReference type="ARBA" id="ARBA00022989"/>
    </source>
</evidence>
<dbReference type="GO" id="GO:0005743">
    <property type="term" value="C:mitochondrial inner membrane"/>
    <property type="evidence" value="ECO:0007669"/>
    <property type="project" value="UniProtKB-SubCell"/>
</dbReference>
<comment type="subcellular location">
    <molecule>Phosphatidylserine decarboxylase beta chain</molecule>
    <subcellularLocation>
        <location evidence="13">Mitochondrion inner membrane</location>
        <topology evidence="13">Single-pass membrane protein</topology>
        <orientation evidence="13">Intermembrane side</orientation>
    </subcellularLocation>
</comment>
<dbReference type="OrthoDB" id="4330at2759"/>
<keyword evidence="16" id="KW-1185">Reference proteome</keyword>
<name>A0A2B4SHB8_STYPI</name>
<keyword evidence="10 13" id="KW-1208">Phospholipid metabolism</keyword>
<keyword evidence="8 13" id="KW-0594">Phospholipid biosynthesis</keyword>
<dbReference type="EMBL" id="LSMT01000082">
    <property type="protein sequence ID" value="PFX28499.1"/>
    <property type="molecule type" value="Genomic_DNA"/>
</dbReference>
<comment type="function">
    <text evidence="12">Catalyzes the formation of phosphatidylethanolamine (PtdEtn) from phosphatidylserine (PtdSer). Plays a central role in phospholipid metabolism and in the interorganelle trafficking of phosphatidylserine. May be involved in lipid droplet biogenesis at the endoplasmic reticulum membrane.</text>
</comment>
<dbReference type="HAMAP" id="MF_03208">
    <property type="entry name" value="PS_decarb_PSD_B_type1_euk"/>
    <property type="match status" value="1"/>
</dbReference>
<dbReference type="EC" id="4.1.1.65" evidence="13"/>
<evidence type="ECO:0000313" key="15">
    <source>
        <dbReference type="EMBL" id="PFX28499.1"/>
    </source>
</evidence>
<dbReference type="InterPro" id="IPR033661">
    <property type="entry name" value="PSD_type1_euk"/>
</dbReference>
<feature type="chain" id="PRO_5023297592" description="Phosphatidylserine decarboxylase beta chain" evidence="13">
    <location>
        <begin position="1"/>
        <end position="386"/>
    </location>
</feature>
<comment type="pathway">
    <text evidence="1">Lipid metabolism.</text>
</comment>
<proteinExistence type="inferred from homology"/>
<evidence type="ECO:0000256" key="1">
    <source>
        <dbReference type="ARBA" id="ARBA00005189"/>
    </source>
</evidence>
<keyword evidence="13" id="KW-0865">Zymogen</keyword>
<dbReference type="PANTHER" id="PTHR10067:SF6">
    <property type="entry name" value="PHOSPHATIDYLSERINE DECARBOXYLASE PROENZYME, MITOCHONDRIAL"/>
    <property type="match status" value="1"/>
</dbReference>
<feature type="site" description="Cleavage (non-hydrolytic); by autocatalysis" evidence="13">
    <location>
        <begin position="386"/>
        <end position="387"/>
    </location>
</feature>
<dbReference type="NCBIfam" id="TIGR00163">
    <property type="entry name" value="PS_decarb"/>
    <property type="match status" value="1"/>
</dbReference>
<evidence type="ECO:0000256" key="6">
    <source>
        <dbReference type="ARBA" id="ARBA00023098"/>
    </source>
</evidence>
<dbReference type="GO" id="GO:0016540">
    <property type="term" value="P:protein autoprocessing"/>
    <property type="evidence" value="ECO:0007669"/>
    <property type="project" value="UniProtKB-UniRule"/>
</dbReference>
<evidence type="ECO:0000256" key="7">
    <source>
        <dbReference type="ARBA" id="ARBA00023136"/>
    </source>
</evidence>
<comment type="catalytic activity">
    <reaction evidence="13">
        <text>a 1,2-diacyl-sn-glycero-3-phospho-L-serine + H(+) = a 1,2-diacyl-sn-glycero-3-phosphoethanolamine + CO2</text>
        <dbReference type="Rhea" id="RHEA:20828"/>
        <dbReference type="ChEBI" id="CHEBI:15378"/>
        <dbReference type="ChEBI" id="CHEBI:16526"/>
        <dbReference type="ChEBI" id="CHEBI:57262"/>
        <dbReference type="ChEBI" id="CHEBI:64612"/>
        <dbReference type="EC" id="4.1.1.65"/>
    </reaction>
</comment>
<feature type="active site" description="Schiff-base intermediate with substrate; via pyruvic acid; for decarboxylase activity" evidence="13">
    <location>
        <position position="387"/>
    </location>
</feature>
<evidence type="ECO:0000256" key="8">
    <source>
        <dbReference type="ARBA" id="ARBA00023209"/>
    </source>
</evidence>
<dbReference type="GO" id="GO:0006646">
    <property type="term" value="P:phosphatidylethanolamine biosynthetic process"/>
    <property type="evidence" value="ECO:0007669"/>
    <property type="project" value="UniProtKB-UniRule"/>
</dbReference>
<dbReference type="STRING" id="50429.A0A2B4SHB8"/>
<organism evidence="15 16">
    <name type="scientific">Stylophora pistillata</name>
    <name type="common">Smooth cauliflower coral</name>
    <dbReference type="NCBI Taxonomy" id="50429"/>
    <lineage>
        <taxon>Eukaryota</taxon>
        <taxon>Metazoa</taxon>
        <taxon>Cnidaria</taxon>
        <taxon>Anthozoa</taxon>
        <taxon>Hexacorallia</taxon>
        <taxon>Scleractinia</taxon>
        <taxon>Astrocoeniina</taxon>
        <taxon>Pocilloporidae</taxon>
        <taxon>Stylophora</taxon>
    </lineage>
</organism>
<keyword evidence="3 13" id="KW-0812">Transmembrane</keyword>
<evidence type="ECO:0000256" key="9">
    <source>
        <dbReference type="ARBA" id="ARBA00023239"/>
    </source>
</evidence>
<keyword evidence="9 13" id="KW-0456">Lyase</keyword>
<comment type="caution">
    <text evidence="15">The sequence shown here is derived from an EMBL/GenBank/DDBJ whole genome shotgun (WGS) entry which is preliminary data.</text>
</comment>
<keyword evidence="13" id="KW-0496">Mitochondrion</keyword>
<reference evidence="16" key="1">
    <citation type="journal article" date="2017" name="bioRxiv">
        <title>Comparative analysis of the genomes of Stylophora pistillata and Acropora digitifera provides evidence for extensive differences between species of corals.</title>
        <authorList>
            <person name="Voolstra C.R."/>
            <person name="Li Y."/>
            <person name="Liew Y.J."/>
            <person name="Baumgarten S."/>
            <person name="Zoccola D."/>
            <person name="Flot J.-F."/>
            <person name="Tambutte S."/>
            <person name="Allemand D."/>
            <person name="Aranda M."/>
        </authorList>
    </citation>
    <scope>NUCLEOTIDE SEQUENCE [LARGE SCALE GENOMIC DNA]</scope>
</reference>
<feature type="modified residue" description="Pyruvic acid (Ser); by autocatalysis" evidence="13">
    <location>
        <position position="387"/>
    </location>
</feature>